<evidence type="ECO:0000259" key="1">
    <source>
        <dbReference type="PROSITE" id="PS51186"/>
    </source>
</evidence>
<organism evidence="2 3">
    <name type="scientific">Gracilibacillus dipsosauri</name>
    <dbReference type="NCBI Taxonomy" id="178340"/>
    <lineage>
        <taxon>Bacteria</taxon>
        <taxon>Bacillati</taxon>
        <taxon>Bacillota</taxon>
        <taxon>Bacilli</taxon>
        <taxon>Bacillales</taxon>
        <taxon>Bacillaceae</taxon>
        <taxon>Gracilibacillus</taxon>
    </lineage>
</organism>
<dbReference type="GO" id="GO:1990189">
    <property type="term" value="F:protein N-terminal-serine acetyltransferase activity"/>
    <property type="evidence" value="ECO:0007669"/>
    <property type="project" value="TreeGrafter"/>
</dbReference>
<reference evidence="2 3" key="1">
    <citation type="submission" date="2018-05" db="EMBL/GenBank/DDBJ databases">
        <title>Genomic analysis of Gracilibacillus dipsosauri DD1 reveals novel features of a salt-tolerant amylase.</title>
        <authorList>
            <person name="Deutch C.E."/>
            <person name="Yang S."/>
        </authorList>
    </citation>
    <scope>NUCLEOTIDE SEQUENCE [LARGE SCALE GENOMIC DNA]</scope>
    <source>
        <strain evidence="2 3">DD1</strain>
    </source>
</reference>
<proteinExistence type="predicted"/>
<dbReference type="EMBL" id="QGTD01000008">
    <property type="protein sequence ID" value="PWU68248.1"/>
    <property type="molecule type" value="Genomic_DNA"/>
</dbReference>
<dbReference type="GO" id="GO:0008999">
    <property type="term" value="F:protein-N-terminal-alanine acetyltransferase activity"/>
    <property type="evidence" value="ECO:0007669"/>
    <property type="project" value="TreeGrafter"/>
</dbReference>
<dbReference type="RefSeq" id="WP_054787858.1">
    <property type="nucleotide sequence ID" value="NZ_JAJUIE010000009.1"/>
</dbReference>
<dbReference type="AlphaFoldDB" id="A0A317L086"/>
<protein>
    <submittedName>
        <fullName evidence="2">GNAT family N-acetyltransferase</fullName>
    </submittedName>
</protein>
<dbReference type="Gene3D" id="3.40.630.30">
    <property type="match status" value="1"/>
</dbReference>
<keyword evidence="2" id="KW-0808">Transferase</keyword>
<gene>
    <name evidence="2" type="ORF">DLJ74_07265</name>
</gene>
<dbReference type="GO" id="GO:0005737">
    <property type="term" value="C:cytoplasm"/>
    <property type="evidence" value="ECO:0007669"/>
    <property type="project" value="TreeGrafter"/>
</dbReference>
<dbReference type="PANTHER" id="PTHR43441:SF12">
    <property type="entry name" value="RIBOSOMAL N-ACETYLTRANSFERASE YDAF-RELATED"/>
    <property type="match status" value="1"/>
</dbReference>
<comment type="caution">
    <text evidence="2">The sequence shown here is derived from an EMBL/GenBank/DDBJ whole genome shotgun (WGS) entry which is preliminary data.</text>
</comment>
<dbReference type="PANTHER" id="PTHR43441">
    <property type="entry name" value="RIBOSOMAL-PROTEIN-SERINE ACETYLTRANSFERASE"/>
    <property type="match status" value="1"/>
</dbReference>
<evidence type="ECO:0000313" key="3">
    <source>
        <dbReference type="Proteomes" id="UP000245624"/>
    </source>
</evidence>
<dbReference type="Proteomes" id="UP000245624">
    <property type="component" value="Unassembled WGS sequence"/>
</dbReference>
<dbReference type="SUPFAM" id="SSF55729">
    <property type="entry name" value="Acyl-CoA N-acyltransferases (Nat)"/>
    <property type="match status" value="1"/>
</dbReference>
<keyword evidence="3" id="KW-1185">Reference proteome</keyword>
<dbReference type="OrthoDB" id="9784707at2"/>
<name>A0A317L086_9BACI</name>
<dbReference type="PROSITE" id="PS51186">
    <property type="entry name" value="GNAT"/>
    <property type="match status" value="1"/>
</dbReference>
<sequence length="178" mass="20867">MFTYYINQNISLKFPELKDADRIFQLTDRSREYLREWLPWVDFTKTVENSRKFIQISRQDYIDQKSMVTFIVWKGKVVGVAGFNQIDWSNKSVQIGYWLDKNYEGKGIMTKSVEALTDYAFNQLSINRVEIKAAVNNKKSRAIPERLGFVKEGIMQQAEWINDRFEDIVVYGKIAGLA</sequence>
<evidence type="ECO:0000313" key="2">
    <source>
        <dbReference type="EMBL" id="PWU68248.1"/>
    </source>
</evidence>
<dbReference type="CDD" id="cd04301">
    <property type="entry name" value="NAT_SF"/>
    <property type="match status" value="1"/>
</dbReference>
<accession>A0A317L086</accession>
<dbReference type="InterPro" id="IPR016181">
    <property type="entry name" value="Acyl_CoA_acyltransferase"/>
</dbReference>
<feature type="domain" description="N-acetyltransferase" evidence="1">
    <location>
        <begin position="15"/>
        <end position="176"/>
    </location>
</feature>
<dbReference type="InterPro" id="IPR051908">
    <property type="entry name" value="Ribosomal_N-acetyltransferase"/>
</dbReference>
<dbReference type="InterPro" id="IPR000182">
    <property type="entry name" value="GNAT_dom"/>
</dbReference>
<dbReference type="Pfam" id="PF13302">
    <property type="entry name" value="Acetyltransf_3"/>
    <property type="match status" value="1"/>
</dbReference>